<keyword evidence="2" id="KW-1133">Transmembrane helix</keyword>
<proteinExistence type="predicted"/>
<accession>A0A6C0CWK6</accession>
<dbReference type="EMBL" id="MN739499">
    <property type="protein sequence ID" value="QHT08603.1"/>
    <property type="molecule type" value="Genomic_DNA"/>
</dbReference>
<protein>
    <submittedName>
        <fullName evidence="3">Uncharacterized protein</fullName>
    </submittedName>
</protein>
<keyword evidence="2" id="KW-0472">Membrane</keyword>
<evidence type="ECO:0000256" key="1">
    <source>
        <dbReference type="SAM" id="Coils"/>
    </source>
</evidence>
<evidence type="ECO:0000313" key="3">
    <source>
        <dbReference type="EMBL" id="QHT08603.1"/>
    </source>
</evidence>
<keyword evidence="2" id="KW-0812">Transmembrane</keyword>
<dbReference type="AlphaFoldDB" id="A0A6C0CWK6"/>
<evidence type="ECO:0000256" key="2">
    <source>
        <dbReference type="SAM" id="Phobius"/>
    </source>
</evidence>
<feature type="transmembrane region" description="Helical" evidence="2">
    <location>
        <begin position="244"/>
        <end position="266"/>
    </location>
</feature>
<sequence length="313" mass="35832">MSFVDEIVQEDPNKYTSLINSRVLDRSLELKIKQYNALQNEYDQLIRDQTVNAKPPSGGFWQDIPNENYQMGMVNNPTESNDNWKFLGKQNNVDACKLKAVDDKNQEYASVVYYPEDFPNEWKKSCFGGVKGGKTNAQYQSKTITSLAPNGTSRLGGVEGEKLLKQIKKKGNEIEKIIKEQQQNNLGSLRSNNLLVSERKSNSNQLENILEKLRADRVEINRIIKQPVESAAAEDGYQRQLSNYIIYFLWIILVLISIGLSVHLLTSESVSVITYLFIAIWVVILAKYYYKQITIYGVKYWDYISSVIVDSID</sequence>
<feature type="coiled-coil region" evidence="1">
    <location>
        <begin position="164"/>
        <end position="223"/>
    </location>
</feature>
<feature type="transmembrane region" description="Helical" evidence="2">
    <location>
        <begin position="272"/>
        <end position="290"/>
    </location>
</feature>
<reference evidence="3" key="1">
    <citation type="journal article" date="2020" name="Nature">
        <title>Giant virus diversity and host interactions through global metagenomics.</title>
        <authorList>
            <person name="Schulz F."/>
            <person name="Roux S."/>
            <person name="Paez-Espino D."/>
            <person name="Jungbluth S."/>
            <person name="Walsh D.A."/>
            <person name="Denef V.J."/>
            <person name="McMahon K.D."/>
            <person name="Konstantinidis K.T."/>
            <person name="Eloe-Fadrosh E.A."/>
            <person name="Kyrpides N.C."/>
            <person name="Woyke T."/>
        </authorList>
    </citation>
    <scope>NUCLEOTIDE SEQUENCE</scope>
    <source>
        <strain evidence="3">GVMAG-M-3300023109-53</strain>
    </source>
</reference>
<name>A0A6C0CWK6_9ZZZZ</name>
<keyword evidence="1" id="KW-0175">Coiled coil</keyword>
<organism evidence="3">
    <name type="scientific">viral metagenome</name>
    <dbReference type="NCBI Taxonomy" id="1070528"/>
    <lineage>
        <taxon>unclassified sequences</taxon>
        <taxon>metagenomes</taxon>
        <taxon>organismal metagenomes</taxon>
    </lineage>
</organism>